<organism evidence="1 2">
    <name type="scientific">Burkholderia lata (strain ATCC 17760 / DSM 23089 / LMG 22485 / NCIMB 9086 / R18194 / 383)</name>
    <dbReference type="NCBI Taxonomy" id="482957"/>
    <lineage>
        <taxon>Bacteria</taxon>
        <taxon>Pseudomonadati</taxon>
        <taxon>Pseudomonadota</taxon>
        <taxon>Betaproteobacteria</taxon>
        <taxon>Burkholderiales</taxon>
        <taxon>Burkholderiaceae</taxon>
        <taxon>Burkholderia</taxon>
        <taxon>Burkholderia cepacia complex</taxon>
    </lineage>
</organism>
<proteinExistence type="predicted"/>
<dbReference type="PROSITE" id="PS51257">
    <property type="entry name" value="PROKAR_LIPOPROTEIN"/>
    <property type="match status" value="1"/>
</dbReference>
<dbReference type="AlphaFoldDB" id="A0A6P3AQH2"/>
<evidence type="ECO:0000313" key="1">
    <source>
        <dbReference type="EMBL" id="VWD45815.1"/>
    </source>
</evidence>
<evidence type="ECO:0000313" key="2">
    <source>
        <dbReference type="Proteomes" id="UP000494274"/>
    </source>
</evidence>
<evidence type="ECO:0008006" key="3">
    <source>
        <dbReference type="Google" id="ProtNLM"/>
    </source>
</evidence>
<sequence length="75" mass="8164">MERILTLGPLLIAIALTGCGKSDERKLSDAVAADMAAKADAVQKDKARSTRRAHIAERLKPLVYDPKAGKYVEQK</sequence>
<dbReference type="Proteomes" id="UP000494274">
    <property type="component" value="Unassembled WGS sequence"/>
</dbReference>
<name>A0A6P3AQH2_BURL3</name>
<dbReference type="EMBL" id="CABVQI010000034">
    <property type="protein sequence ID" value="VWD45815.1"/>
    <property type="molecule type" value="Genomic_DNA"/>
</dbReference>
<dbReference type="RefSeq" id="WP_175047401.1">
    <property type="nucleotide sequence ID" value="NZ_CABVQI010000034.1"/>
</dbReference>
<accession>A0A6P3AQH2</accession>
<reference evidence="1 2" key="1">
    <citation type="submission" date="2019-09" db="EMBL/GenBank/DDBJ databases">
        <authorList>
            <person name="Depoorter E."/>
        </authorList>
    </citation>
    <scope>NUCLEOTIDE SEQUENCE [LARGE SCALE GENOMIC DNA]</scope>
    <source>
        <strain evidence="1">R-18112</strain>
    </source>
</reference>
<gene>
    <name evidence="1" type="ORF">BLA18112_07116</name>
</gene>
<protein>
    <recommendedName>
        <fullName evidence="3">Lipoprotein</fullName>
    </recommendedName>
</protein>